<dbReference type="InterPro" id="IPR057092">
    <property type="entry name" value="SAM_KIDINS220"/>
</dbReference>
<name>A0ABQ7QQG8_PLUXY</name>
<sequence>MVVQMMASLAEALESQYGRVCTRLARAFRPKPVAPTAGWRWRRVCCVPHIVTFEVVFTCVLVGLCVLILYLTETDADENRRAIQQGIMIFTCALSGVIIIANLYTWGVVLGALLLGPRARLNAAARRGAPALALRPEVHATTSVVSCLDAFTGQQTRLVVVVDALDSCEQEKVLALLNSVHALCSDPGSPFILLLAIDPHIISKAVEVNSRRAFSESNIGGWDYLRNMVQLPFYLQNSALRRVKVAQQTATRRMQVLANNDDLSASLQRSVSARRLSSTSELMSSQERIKPTKESTQSARTRRLRPCESAASSVASGLHRVGTDPPRILLQDDYFSDVNPRSMRRLMNVLYVTGRLMKAFQIDFNWYQLASWVNLTEQWPFRTSWILHHHDAAEDHIDDNTSLKHIYDKVKPLMNGLREAGTLMELDRDERKLEVFLSLHRATLTAADLKIFLPFTINLDPYIRKLIKEEQQQSGAEEDLGGGGATGLLPWGTPPHQRQTHSKLLHRKQRHPPTTPGALPPMPAPGVPPIWVGWTSTPQGYVPQTAPPQYPPPPPAHPSRNPYLTLKAAFPNLGYVPQGAPPQYPPPSSTHPNISNIRLSTLSVEKVCSLVSAALGPGAARAGEALQAQRVCGMVLANCQLSDLKPLLDLPFGDWELFKMLVTNLKELEANVPFAAPTVAVIPDKPSESEPDTVKRPSMDHQRSRPCNVEKQPFAEYQVTLEEQMICGALQTLNEEAMEDVLQSEPDEQAGESLDTIREHPPPAPGPGGESSDEDAPRHHIVNFNEDVFL</sequence>
<evidence type="ECO:0000259" key="3">
    <source>
        <dbReference type="Pfam" id="PF07693"/>
    </source>
</evidence>
<dbReference type="InterPro" id="IPR052771">
    <property type="entry name" value="Neurotrophin_sig_adaptor"/>
</dbReference>
<protein>
    <recommendedName>
        <fullName evidence="7">KAP NTPase domain-containing protein</fullName>
    </recommendedName>
</protein>
<gene>
    <name evidence="5" type="ORF">JYU34_007450</name>
</gene>
<feature type="compositionally biased region" description="Basic residues" evidence="1">
    <location>
        <begin position="498"/>
        <end position="511"/>
    </location>
</feature>
<comment type="caution">
    <text evidence="5">The sequence shown here is derived from an EMBL/GenBank/DDBJ whole genome shotgun (WGS) entry which is preliminary data.</text>
</comment>
<keyword evidence="2" id="KW-0472">Membrane</keyword>
<evidence type="ECO:0008006" key="7">
    <source>
        <dbReference type="Google" id="ProtNLM"/>
    </source>
</evidence>
<dbReference type="Pfam" id="PF07693">
    <property type="entry name" value="KAP_NTPase"/>
    <property type="match status" value="1"/>
</dbReference>
<feature type="domain" description="KAP NTPase" evidence="3">
    <location>
        <begin position="3"/>
        <end position="357"/>
    </location>
</feature>
<keyword evidence="2" id="KW-0812">Transmembrane</keyword>
<organism evidence="5 6">
    <name type="scientific">Plutella xylostella</name>
    <name type="common">Diamondback moth</name>
    <name type="synonym">Plutella maculipennis</name>
    <dbReference type="NCBI Taxonomy" id="51655"/>
    <lineage>
        <taxon>Eukaryota</taxon>
        <taxon>Metazoa</taxon>
        <taxon>Ecdysozoa</taxon>
        <taxon>Arthropoda</taxon>
        <taxon>Hexapoda</taxon>
        <taxon>Insecta</taxon>
        <taxon>Pterygota</taxon>
        <taxon>Neoptera</taxon>
        <taxon>Endopterygota</taxon>
        <taxon>Lepidoptera</taxon>
        <taxon>Glossata</taxon>
        <taxon>Ditrysia</taxon>
        <taxon>Yponomeutoidea</taxon>
        <taxon>Plutellidae</taxon>
        <taxon>Plutella</taxon>
    </lineage>
</organism>
<feature type="transmembrane region" description="Helical" evidence="2">
    <location>
        <begin position="50"/>
        <end position="71"/>
    </location>
</feature>
<feature type="region of interest" description="Disordered" evidence="1">
    <location>
        <begin position="740"/>
        <end position="790"/>
    </location>
</feature>
<feature type="region of interest" description="Disordered" evidence="1">
    <location>
        <begin position="682"/>
        <end position="706"/>
    </location>
</feature>
<keyword evidence="6" id="KW-1185">Reference proteome</keyword>
<dbReference type="Pfam" id="PF23307">
    <property type="entry name" value="SAM_KIDINS220"/>
    <property type="match status" value="1"/>
</dbReference>
<evidence type="ECO:0000256" key="2">
    <source>
        <dbReference type="SAM" id="Phobius"/>
    </source>
</evidence>
<keyword evidence="2" id="KW-1133">Transmembrane helix</keyword>
<dbReference type="Proteomes" id="UP000823941">
    <property type="component" value="Chromosome 10"/>
</dbReference>
<proteinExistence type="predicted"/>
<dbReference type="PANTHER" id="PTHR24116:SF0">
    <property type="entry name" value="KINASE D-INTERACTING SUBSTRATE OF 220 KDA"/>
    <property type="match status" value="1"/>
</dbReference>
<feature type="region of interest" description="Disordered" evidence="1">
    <location>
        <begin position="274"/>
        <end position="305"/>
    </location>
</feature>
<feature type="compositionally biased region" description="Basic and acidic residues" evidence="1">
    <location>
        <begin position="685"/>
        <end position="703"/>
    </location>
</feature>
<feature type="domain" description="Kinase D-interacting substrate of 220 kDa-like SAM" evidence="4">
    <location>
        <begin position="596"/>
        <end position="671"/>
    </location>
</feature>
<accession>A0ABQ7QQG8</accession>
<evidence type="ECO:0000313" key="6">
    <source>
        <dbReference type="Proteomes" id="UP000823941"/>
    </source>
</evidence>
<feature type="compositionally biased region" description="Polar residues" evidence="1">
    <location>
        <begin position="274"/>
        <end position="286"/>
    </location>
</feature>
<evidence type="ECO:0000259" key="4">
    <source>
        <dbReference type="Pfam" id="PF23307"/>
    </source>
</evidence>
<feature type="region of interest" description="Disordered" evidence="1">
    <location>
        <begin position="473"/>
        <end position="523"/>
    </location>
</feature>
<dbReference type="PANTHER" id="PTHR24116">
    <property type="entry name" value="KINASE D-INTERACTING SUBSTRATE OF 220 KDA"/>
    <property type="match status" value="1"/>
</dbReference>
<feature type="transmembrane region" description="Helical" evidence="2">
    <location>
        <begin position="83"/>
        <end position="116"/>
    </location>
</feature>
<dbReference type="EMBL" id="JAHIBW010000010">
    <property type="protein sequence ID" value="KAG7307286.1"/>
    <property type="molecule type" value="Genomic_DNA"/>
</dbReference>
<reference evidence="5 6" key="1">
    <citation type="submission" date="2021-06" db="EMBL/GenBank/DDBJ databases">
        <title>A haploid diamondback moth (Plutella xylostella L.) genome assembly resolves 31 chromosomes and identifies a diamide resistance mutation.</title>
        <authorList>
            <person name="Ward C.M."/>
            <person name="Perry K.D."/>
            <person name="Baker G."/>
            <person name="Powis K."/>
            <person name="Heckel D.G."/>
            <person name="Baxter S.W."/>
        </authorList>
    </citation>
    <scope>NUCLEOTIDE SEQUENCE [LARGE SCALE GENOMIC DNA]</scope>
    <source>
        <strain evidence="5 6">LV</strain>
        <tissue evidence="5">Single pupa</tissue>
    </source>
</reference>
<evidence type="ECO:0000256" key="1">
    <source>
        <dbReference type="SAM" id="MobiDB-lite"/>
    </source>
</evidence>
<feature type="compositionally biased region" description="Pro residues" evidence="1">
    <location>
        <begin position="513"/>
        <end position="523"/>
    </location>
</feature>
<dbReference type="InterPro" id="IPR011646">
    <property type="entry name" value="KAP_P-loop"/>
</dbReference>
<evidence type="ECO:0000313" key="5">
    <source>
        <dbReference type="EMBL" id="KAG7307286.1"/>
    </source>
</evidence>